<proteinExistence type="predicted"/>
<protein>
    <submittedName>
        <fullName evidence="1">Uncharacterized protein</fullName>
    </submittedName>
</protein>
<evidence type="ECO:0000313" key="1">
    <source>
        <dbReference type="EnsemblPlants" id="PGSC0003DMT400094551"/>
    </source>
</evidence>
<keyword evidence="2" id="KW-1185">Reference proteome</keyword>
<organism evidence="1 2">
    <name type="scientific">Solanum tuberosum</name>
    <name type="common">Potato</name>
    <dbReference type="NCBI Taxonomy" id="4113"/>
    <lineage>
        <taxon>Eukaryota</taxon>
        <taxon>Viridiplantae</taxon>
        <taxon>Streptophyta</taxon>
        <taxon>Embryophyta</taxon>
        <taxon>Tracheophyta</taxon>
        <taxon>Spermatophyta</taxon>
        <taxon>Magnoliopsida</taxon>
        <taxon>eudicotyledons</taxon>
        <taxon>Gunneridae</taxon>
        <taxon>Pentapetalae</taxon>
        <taxon>asterids</taxon>
        <taxon>lamiids</taxon>
        <taxon>Solanales</taxon>
        <taxon>Solanaceae</taxon>
        <taxon>Solanoideae</taxon>
        <taxon>Solaneae</taxon>
        <taxon>Solanum</taxon>
    </lineage>
</organism>
<dbReference type="PaxDb" id="4113-PGSC0003DMT400094551"/>
<accession>M1DUC9</accession>
<dbReference type="Gramene" id="PGSC0003DMT400094551">
    <property type="protein sequence ID" value="PGSC0003DMT400094551"/>
    <property type="gene ID" value="PGSC0003DMG400044122"/>
</dbReference>
<reference evidence="2" key="1">
    <citation type="journal article" date="2011" name="Nature">
        <title>Genome sequence and analysis of the tuber crop potato.</title>
        <authorList>
            <consortium name="The Potato Genome Sequencing Consortium"/>
        </authorList>
    </citation>
    <scope>NUCLEOTIDE SEQUENCE [LARGE SCALE GENOMIC DNA]</scope>
    <source>
        <strain evidence="2">cv. DM1-3 516 R44</strain>
    </source>
</reference>
<evidence type="ECO:0000313" key="2">
    <source>
        <dbReference type="Proteomes" id="UP000011115"/>
    </source>
</evidence>
<dbReference type="PANTHER" id="PTHR34410">
    <property type="entry name" value="INTRON-ENCODED HOMING ENDONUCLEASE, PUTATIVE-RELATED"/>
    <property type="match status" value="1"/>
</dbReference>
<dbReference type="PANTHER" id="PTHR34410:SF2">
    <property type="entry name" value="RRNA INTRON-ENCODED HOMING ENDONUCLEASE"/>
    <property type="match status" value="1"/>
</dbReference>
<dbReference type="Proteomes" id="UP000011115">
    <property type="component" value="Unassembled WGS sequence"/>
</dbReference>
<dbReference type="HOGENOM" id="CLU_1646654_0_0_1"/>
<dbReference type="AlphaFoldDB" id="M1DUC9"/>
<dbReference type="InParanoid" id="M1DUC9"/>
<reference evidence="1" key="2">
    <citation type="submission" date="2015-06" db="UniProtKB">
        <authorList>
            <consortium name="EnsemblPlants"/>
        </authorList>
    </citation>
    <scope>IDENTIFICATION</scope>
    <source>
        <strain evidence="1">DM1-3 516 R44</strain>
    </source>
</reference>
<name>M1DUC9_SOLTU</name>
<dbReference type="EnsemblPlants" id="PGSC0003DMT400094551">
    <property type="protein sequence ID" value="PGSC0003DMT400094551"/>
    <property type="gene ID" value="PGSC0003DMG400044122"/>
</dbReference>
<sequence length="161" mass="17478">MTVALALDLTMPERARQAHAACVVIEECYLVDPSSSHMVVSKIKPCICVHRSSHPFCRQCVPGLNWLGYASGCGMCASGNVGQWQVALAKAYMLWMWHVQIGQAMATLAIAYSHQPGVIDYGLSASARRNRPWHANIGCGLRASARRHRPLSAHIGGGLRA</sequence>